<dbReference type="Gene3D" id="2.130.10.130">
    <property type="entry name" value="Integrin alpha, N-terminal"/>
    <property type="match status" value="1"/>
</dbReference>
<evidence type="ECO:0000256" key="1">
    <source>
        <dbReference type="ARBA" id="ARBA00022729"/>
    </source>
</evidence>
<dbReference type="SMART" id="SM00635">
    <property type="entry name" value="BID_2"/>
    <property type="match status" value="2"/>
</dbReference>
<dbReference type="STRING" id="1513271.XM47_02420"/>
<comment type="caution">
    <text evidence="3">The sequence shown here is derived from an EMBL/GenBank/DDBJ whole genome shotgun (WGS) entry which is preliminary data.</text>
</comment>
<dbReference type="PANTHER" id="PTHR16026:SF0">
    <property type="entry name" value="CARTILAGE ACIDIC PROTEIN 1"/>
    <property type="match status" value="1"/>
</dbReference>
<dbReference type="InterPro" id="IPR013517">
    <property type="entry name" value="FG-GAP"/>
</dbReference>
<dbReference type="SUPFAM" id="SSF49373">
    <property type="entry name" value="Invasin/intimin cell-adhesion fragments"/>
    <property type="match status" value="2"/>
</dbReference>
<evidence type="ECO:0000313" key="3">
    <source>
        <dbReference type="EMBL" id="KMT66968.1"/>
    </source>
</evidence>
<name>A0A0J8H1R2_9ALTE</name>
<dbReference type="Pfam" id="PF02368">
    <property type="entry name" value="Big_2"/>
    <property type="match status" value="1"/>
</dbReference>
<dbReference type="InterPro" id="IPR008964">
    <property type="entry name" value="Invasin/intimin_cell_adhesion"/>
</dbReference>
<reference evidence="3 4" key="1">
    <citation type="submission" date="2015-04" db="EMBL/GenBank/DDBJ databases">
        <title>Draft Genome Sequence of the Novel Agar-Digesting Marine Bacterium Q1.</title>
        <authorList>
            <person name="Li Y."/>
            <person name="Li D."/>
            <person name="Chen G."/>
            <person name="Du Z."/>
        </authorList>
    </citation>
    <scope>NUCLEOTIDE SEQUENCE [LARGE SCALE GENOMIC DNA]</scope>
    <source>
        <strain evidence="3 4">Q1</strain>
    </source>
</reference>
<keyword evidence="4" id="KW-1185">Reference proteome</keyword>
<accession>A0A0J8H1R2</accession>
<feature type="domain" description="BIG2" evidence="2">
    <location>
        <begin position="731"/>
        <end position="809"/>
    </location>
</feature>
<gene>
    <name evidence="3" type="ORF">XM47_02420</name>
</gene>
<dbReference type="PANTHER" id="PTHR16026">
    <property type="entry name" value="CARTILAGE ACIDIC PROTEIN 1"/>
    <property type="match status" value="1"/>
</dbReference>
<dbReference type="InterPro" id="IPR028994">
    <property type="entry name" value="Integrin_alpha_N"/>
</dbReference>
<feature type="domain" description="BIG2" evidence="2">
    <location>
        <begin position="819"/>
        <end position="897"/>
    </location>
</feature>
<dbReference type="SUPFAM" id="SSF69318">
    <property type="entry name" value="Integrin alpha N-terminal domain"/>
    <property type="match status" value="1"/>
</dbReference>
<dbReference type="EMBL" id="LAZL01000002">
    <property type="protein sequence ID" value="KMT66968.1"/>
    <property type="molecule type" value="Genomic_DNA"/>
</dbReference>
<proteinExistence type="predicted"/>
<evidence type="ECO:0000313" key="4">
    <source>
        <dbReference type="Proteomes" id="UP000037600"/>
    </source>
</evidence>
<protein>
    <recommendedName>
        <fullName evidence="2">BIG2 domain-containing protein</fullName>
    </recommendedName>
</protein>
<dbReference type="Pfam" id="PF07593">
    <property type="entry name" value="UnbV_ASPIC"/>
    <property type="match status" value="1"/>
</dbReference>
<dbReference type="InterPro" id="IPR027039">
    <property type="entry name" value="Crtac1"/>
</dbReference>
<keyword evidence="1" id="KW-0732">Signal</keyword>
<dbReference type="Proteomes" id="UP000037600">
    <property type="component" value="Unassembled WGS sequence"/>
</dbReference>
<dbReference type="Gene3D" id="2.60.40.1080">
    <property type="match status" value="2"/>
</dbReference>
<dbReference type="Pfam" id="PF13517">
    <property type="entry name" value="FG-GAP_3"/>
    <property type="match status" value="2"/>
</dbReference>
<dbReference type="AlphaFoldDB" id="A0A0J8H1R2"/>
<organism evidence="3 4">
    <name type="scientific">Catenovulum maritimum</name>
    <dbReference type="NCBI Taxonomy" id="1513271"/>
    <lineage>
        <taxon>Bacteria</taxon>
        <taxon>Pseudomonadati</taxon>
        <taxon>Pseudomonadota</taxon>
        <taxon>Gammaproteobacteria</taxon>
        <taxon>Alteromonadales</taxon>
        <taxon>Alteromonadaceae</taxon>
        <taxon>Catenovulum</taxon>
    </lineage>
</organism>
<dbReference type="RefSeq" id="WP_048689023.1">
    <property type="nucleotide sequence ID" value="NZ_KQ130482.1"/>
</dbReference>
<dbReference type="PATRIC" id="fig|1513271.3.peg.512"/>
<sequence length="1029" mass="113947">MLTLSACNKDRHLNIPSLIEPQKPLLFEKRVTGSLTKKITINLNNAGNSARLSLYADDNLLVDNFNIPVKGLQTVNTLVNFDQFTELAKSQLIEFKLVSKGANLTIHDFIIEDIENLTFPNYKDISQAIGMDKVSSIKYGGPTVADFDNDGDYDFIVNNHNAESSKLYWNNGDGSVSKHNKNLARWFMHDLHGTAAGDYDNDGDLDIVVTMGGGNGKNPSKANFYHNNQGSLVLSTGDVNIDRGGRGRGAKWSDMDLDGDLDLMLINEASLTHSKPQHYFYKNLGNGEFEYTSIKGMEDQEPSRALITDLNGDQIDDLILYSPLSVWQGNGDFTFTEITSKFPEDITKLHDVMAVTDIDIDNDGDLDLYLARGKAFEHGFGESPSVDHDPIEKTFSIKPRGYKGVDEFYFIASGEVKFHQYNYLTQGEFRGKDYPIFLGSHKIANVLKPGEELVIEPEKSIGWPDDITQNGVYFGYLGNKKWRSALVRNGNIFWTFRFSLTGVEQVSLGFEPENRNISDILLENKGELFSDVSRQWNIPTGVNSLGVTVGDFNNDSHQDLFVYRWGLIGQRISDYMLLNTGKGYFENITMHGANDIGGPGNGDMGQAFDFDLDGDLELLNGSEDGEWYLYSNEIEQSQNQANYALVKVGYSPEANVDAISAEVVVETENNTYRKRVGSAGAIFSQSLLNIVHFGLGNAEKIKSIHVKWRNGESVVFQNKSVNQMFDTDKQDPDSISFAKPKYEVRQNSAINITPLIKPANANTLVSWSSSNDKAISVNHKGEITAVGKVGETAVISAKSQANGLVASSLVSIIDWHPHELKSIKFDLDTKLNLIEGQQVKAKVLLEPRFADNAEYNFTSSNDKVASLDLNGNIVAKAAGSANIQVTAVGNKNVSDSIEVEVKPLIKPFIEITNHNEFSDKILVIGDNINVKVKYHAGTGNKVISSDEGGIRFWLRHFKSKWFPVKDIVLTDKDVLYTESGTSEMTISLAGLTPTSELPEGHFYLLQATFVSSSGAELNSKIYPLELVNP</sequence>
<dbReference type="InterPro" id="IPR011519">
    <property type="entry name" value="UnbV_ASPIC"/>
</dbReference>
<dbReference type="InterPro" id="IPR003343">
    <property type="entry name" value="Big_2"/>
</dbReference>
<evidence type="ECO:0000259" key="2">
    <source>
        <dbReference type="SMART" id="SM00635"/>
    </source>
</evidence>